<gene>
    <name evidence="2" type="primary">LOC107001477</name>
</gene>
<dbReference type="PANTHER" id="PTHR11439:SF503">
    <property type="entry name" value="CYSTEINE-RICH RLK (RECEPTOR-LIKE PROTEIN KINASE) 8"/>
    <property type="match status" value="1"/>
</dbReference>
<organism evidence="1 2">
    <name type="scientific">Solanum pennellii</name>
    <name type="common">Tomato</name>
    <name type="synonym">Lycopersicon pennellii</name>
    <dbReference type="NCBI Taxonomy" id="28526"/>
    <lineage>
        <taxon>Eukaryota</taxon>
        <taxon>Viridiplantae</taxon>
        <taxon>Streptophyta</taxon>
        <taxon>Embryophyta</taxon>
        <taxon>Tracheophyta</taxon>
        <taxon>Spermatophyta</taxon>
        <taxon>Magnoliopsida</taxon>
        <taxon>eudicotyledons</taxon>
        <taxon>Gunneridae</taxon>
        <taxon>Pentapetalae</taxon>
        <taxon>asterids</taxon>
        <taxon>lamiids</taxon>
        <taxon>Solanales</taxon>
        <taxon>Solanaceae</taxon>
        <taxon>Solanoideae</taxon>
        <taxon>Solaneae</taxon>
        <taxon>Solanum</taxon>
        <taxon>Solanum subgen. Lycopersicon</taxon>
    </lineage>
</organism>
<sequence length="126" mass="14645">MEDYKVTSTSMNQKEFFSKDDGTEKVDEAYYRSLIGCLMYLTATRPDILYALKFFLSRFIYCASDLHLREAKRIVRYIKGTINYGVKFHKCQKFRLNRFSNSDWGGALDMKSTSGFCFNLGSKAFS</sequence>
<dbReference type="PANTHER" id="PTHR11439">
    <property type="entry name" value="GAG-POL-RELATED RETROTRANSPOSON"/>
    <property type="match status" value="1"/>
</dbReference>
<reference evidence="1" key="1">
    <citation type="journal article" date="2014" name="Nat. Genet.">
        <title>The genome of the stress-tolerant wild tomato species Solanum pennellii.</title>
        <authorList>
            <person name="Bolger A."/>
            <person name="Scossa F."/>
            <person name="Bolger M.E."/>
            <person name="Lanz C."/>
            <person name="Maumus F."/>
            <person name="Tohge T."/>
            <person name="Quesneville H."/>
            <person name="Alseekh S."/>
            <person name="Sorensen I."/>
            <person name="Lichtenstein G."/>
            <person name="Fich E.A."/>
            <person name="Conte M."/>
            <person name="Keller H."/>
            <person name="Schneeberger K."/>
            <person name="Schwacke R."/>
            <person name="Ofner I."/>
            <person name="Vrebalov J."/>
            <person name="Xu Y."/>
            <person name="Osorio S."/>
            <person name="Aflitos S.A."/>
            <person name="Schijlen E."/>
            <person name="Jimenez-Gomez J.M."/>
            <person name="Ryngajllo M."/>
            <person name="Kimura S."/>
            <person name="Kumar R."/>
            <person name="Koenig D."/>
            <person name="Headland L.R."/>
            <person name="Maloof J.N."/>
            <person name="Sinha N."/>
            <person name="van Ham R.C."/>
            <person name="Lankhorst R.K."/>
            <person name="Mao L."/>
            <person name="Vogel A."/>
            <person name="Arsova B."/>
            <person name="Panstruga R."/>
            <person name="Fei Z."/>
            <person name="Rose J.K."/>
            <person name="Zamir D."/>
            <person name="Carrari F."/>
            <person name="Giovannoni J.J."/>
            <person name="Weigel D."/>
            <person name="Usadel B."/>
            <person name="Fernie A.R."/>
        </authorList>
    </citation>
    <scope>NUCLEOTIDE SEQUENCE [LARGE SCALE GENOMIC DNA]</scope>
    <source>
        <strain evidence="1">cv. LA0716</strain>
    </source>
</reference>
<evidence type="ECO:0000313" key="1">
    <source>
        <dbReference type="Proteomes" id="UP000694930"/>
    </source>
</evidence>
<dbReference type="RefSeq" id="XP_015054995.1">
    <property type="nucleotide sequence ID" value="XM_015199509.1"/>
</dbReference>
<name>A0ABM1FCN2_SOLPN</name>
<protein>
    <submittedName>
        <fullName evidence="2">Uncharacterized protein LOC107001477</fullName>
    </submittedName>
</protein>
<dbReference type="GeneID" id="107001477"/>
<evidence type="ECO:0000313" key="2">
    <source>
        <dbReference type="RefSeq" id="XP_015054995.1"/>
    </source>
</evidence>
<dbReference type="Proteomes" id="UP000694930">
    <property type="component" value="Chromosome 10"/>
</dbReference>
<reference evidence="2" key="2">
    <citation type="submission" date="2025-08" db="UniProtKB">
        <authorList>
            <consortium name="RefSeq"/>
        </authorList>
    </citation>
    <scope>IDENTIFICATION</scope>
</reference>
<keyword evidence="1" id="KW-1185">Reference proteome</keyword>
<proteinExistence type="predicted"/>
<accession>A0ABM1FCN2</accession>